<reference evidence="6 7" key="1">
    <citation type="submission" date="2017-07" db="EMBL/GenBank/DDBJ databases">
        <title>Leptospira spp. isolated from tropical soils.</title>
        <authorList>
            <person name="Thibeaux R."/>
            <person name="Iraola G."/>
            <person name="Ferres I."/>
            <person name="Bierque E."/>
            <person name="Girault D."/>
            <person name="Soupe-Gilbert M.-E."/>
            <person name="Picardeau M."/>
            <person name="Goarant C."/>
        </authorList>
    </citation>
    <scope>NUCLEOTIDE SEQUENCE [LARGE SCALE GENOMIC DNA]</scope>
    <source>
        <strain evidence="5 7">FH1-B-B1</strain>
        <strain evidence="4 6">FH1-B-C1</strain>
    </source>
</reference>
<evidence type="ECO:0000313" key="6">
    <source>
        <dbReference type="Proteomes" id="UP000231962"/>
    </source>
</evidence>
<feature type="domain" description="Thiamine phosphate synthase/TenI" evidence="3">
    <location>
        <begin position="30"/>
        <end position="199"/>
    </location>
</feature>
<dbReference type="CDD" id="cd00564">
    <property type="entry name" value="TMP_TenI"/>
    <property type="match status" value="1"/>
</dbReference>
<dbReference type="GO" id="GO:0004789">
    <property type="term" value="F:thiamine-phosphate diphosphorylase activity"/>
    <property type="evidence" value="ECO:0007669"/>
    <property type="project" value="TreeGrafter"/>
</dbReference>
<dbReference type="EMBL" id="NPDY01000005">
    <property type="protein sequence ID" value="PJZ70110.1"/>
    <property type="molecule type" value="Genomic_DNA"/>
</dbReference>
<proteinExistence type="predicted"/>
<accession>A0A2M9ZMT4</accession>
<dbReference type="Gene3D" id="3.20.20.70">
    <property type="entry name" value="Aldolase class I"/>
    <property type="match status" value="1"/>
</dbReference>
<dbReference type="Proteomes" id="UP000231962">
    <property type="component" value="Unassembled WGS sequence"/>
</dbReference>
<evidence type="ECO:0000313" key="5">
    <source>
        <dbReference type="EMBL" id="PJZ73299.1"/>
    </source>
</evidence>
<dbReference type="RefSeq" id="WP_100713446.1">
    <property type="nucleotide sequence ID" value="NZ_NPDY01000005.1"/>
</dbReference>
<dbReference type="Pfam" id="PF02581">
    <property type="entry name" value="TMP-TENI"/>
    <property type="match status" value="1"/>
</dbReference>
<dbReference type="InterPro" id="IPR022998">
    <property type="entry name" value="ThiamineP_synth_TenI"/>
</dbReference>
<evidence type="ECO:0000259" key="3">
    <source>
        <dbReference type="Pfam" id="PF02581"/>
    </source>
</evidence>
<name>A0A2M9ZMT4_9LEPT</name>
<evidence type="ECO:0000256" key="1">
    <source>
        <dbReference type="ARBA" id="ARBA00004948"/>
    </source>
</evidence>
<gene>
    <name evidence="4" type="ORF">CH360_07765</name>
    <name evidence="5" type="ORF">CH373_10020</name>
</gene>
<dbReference type="GO" id="GO:0005737">
    <property type="term" value="C:cytoplasm"/>
    <property type="evidence" value="ECO:0007669"/>
    <property type="project" value="TreeGrafter"/>
</dbReference>
<dbReference type="SUPFAM" id="SSF51391">
    <property type="entry name" value="Thiamin phosphate synthase"/>
    <property type="match status" value="1"/>
</dbReference>
<dbReference type="AlphaFoldDB" id="A0A2M9ZMT4"/>
<comment type="pathway">
    <text evidence="1">Cofactor biosynthesis; thiamine diphosphate biosynthesis.</text>
</comment>
<dbReference type="EMBL" id="NPDZ01000005">
    <property type="protein sequence ID" value="PJZ73299.1"/>
    <property type="molecule type" value="Genomic_DNA"/>
</dbReference>
<dbReference type="OrthoDB" id="9810880at2"/>
<organism evidence="5 7">
    <name type="scientific">Leptospira perolatii</name>
    <dbReference type="NCBI Taxonomy" id="2023191"/>
    <lineage>
        <taxon>Bacteria</taxon>
        <taxon>Pseudomonadati</taxon>
        <taxon>Spirochaetota</taxon>
        <taxon>Spirochaetia</taxon>
        <taxon>Leptospirales</taxon>
        <taxon>Leptospiraceae</taxon>
        <taxon>Leptospira</taxon>
    </lineage>
</organism>
<keyword evidence="6" id="KW-1185">Reference proteome</keyword>
<evidence type="ECO:0000256" key="2">
    <source>
        <dbReference type="ARBA" id="ARBA00022977"/>
    </source>
</evidence>
<keyword evidence="2" id="KW-0784">Thiamine biosynthesis</keyword>
<evidence type="ECO:0000313" key="7">
    <source>
        <dbReference type="Proteomes" id="UP000231990"/>
    </source>
</evidence>
<dbReference type="InterPro" id="IPR036206">
    <property type="entry name" value="ThiamineP_synth_sf"/>
</dbReference>
<dbReference type="GO" id="GO:0009228">
    <property type="term" value="P:thiamine biosynthetic process"/>
    <property type="evidence" value="ECO:0007669"/>
    <property type="project" value="UniProtKB-KW"/>
</dbReference>
<dbReference type="Proteomes" id="UP000231990">
    <property type="component" value="Unassembled WGS sequence"/>
</dbReference>
<dbReference type="PANTHER" id="PTHR20857:SF15">
    <property type="entry name" value="THIAMINE-PHOSPHATE SYNTHASE"/>
    <property type="match status" value="1"/>
</dbReference>
<dbReference type="PANTHER" id="PTHR20857">
    <property type="entry name" value="THIAMINE-PHOSPHATE PYROPHOSPHORYLASE"/>
    <property type="match status" value="1"/>
</dbReference>
<protein>
    <recommendedName>
        <fullName evidence="3">Thiamine phosphate synthase/TenI domain-containing protein</fullName>
    </recommendedName>
</protein>
<comment type="caution">
    <text evidence="5">The sequence shown here is derived from an EMBL/GenBank/DDBJ whole genome shotgun (WGS) entry which is preliminary data.</text>
</comment>
<sequence>MQRPRFNFWKCPGIYPILDLATCEKSRLDPIELVSEWSKYRNLIPFYQIRVKNRSTEVVRQLFESLRSKFPEFPILLNDYWKEAIEWDAFGAHVGLEDYQSLSSKEKEILKNSGLFLGTSSHSWKDLQNLSESDWDYTGFGPIFATASKENPHPPLGVSVLSKIKEWNRLPVVLIGGIDNSNLRQVLSLGDYLIAMISGACDLGKFHESVRILESKD</sequence>
<evidence type="ECO:0000313" key="4">
    <source>
        <dbReference type="EMBL" id="PJZ70110.1"/>
    </source>
</evidence>
<dbReference type="InterPro" id="IPR013785">
    <property type="entry name" value="Aldolase_TIM"/>
</dbReference>